<dbReference type="RefSeq" id="WP_104058838.1">
    <property type="nucleotide sequence ID" value="NZ_PREZ01000005.1"/>
</dbReference>
<evidence type="ECO:0000313" key="2">
    <source>
        <dbReference type="EMBL" id="PPA69845.1"/>
    </source>
</evidence>
<evidence type="ECO:0000256" key="1">
    <source>
        <dbReference type="SAM" id="MobiDB-lite"/>
    </source>
</evidence>
<sequence>MNKKRWFAISGAALLIGSLWTLLYYMQPAVAGLAKSDEAAYVFSDKEWTLHFTRALNKETITEDSVYVLSKENERIPVQMTLNKEGTLLSIASPEKGYANLQEYTLHLSDAIKSKLGLGIRGTRAISFQVVDDLPTVESEEYLKKYFAALLEKEKNQQRDFSTTDNAETLDDSAFSASDTSGAAAEESGGGDFSETNNQVEGVSESDIVQTDGNYIYHINSDENISIVEAKQYPDSPAAAGTISFEGNFYPTQLFLKDQKLIVLGEEWNAYPEQTTRGSDFVIDQGATIAKIYDITSPDKPELIREVGAEGYFSNARMIDEHLYFITTLQPQIWLMEKQPDMELRPRTWDSQNEDEFTPVDVKDIKIIPENEQSQYSIITAVNVNDLESPAATETYLGSSGQVYMSENNLYLANSSGPFTIMPIDIMPAGGGNSETSIYKFAIDGLNVKFMAKGTVKGGILNQFSMDEHNGNFRVATTEGNTFGENRDSLNHLFILNENMEQIGSVEGLAKGERIYSARFLGDKAYMVTFRETDPLFVIDTKNPEAPEVLGELKIPGFSTYLHPLDENHLIGFGVDTELFNSETAGDPPMVRQTGMKISLFDITDFSNPKEKDIEIIGGAGTYSTLMHDHKSLFRHKERSLFGFPVSVYEQKDIKSEINFVNQGAMLYTITAENGIQLVKEIWNEKQEGEIYEDWETQVQRLLYIDNTLYTVRRNGIEAHELN</sequence>
<reference evidence="2 3" key="1">
    <citation type="submission" date="2018-02" db="EMBL/GenBank/DDBJ databases">
        <title>Jeotgalibacillus proteolyticum sp. nov. a protease producing bacterium isolated from ocean sediments of Laizhou Bay.</title>
        <authorList>
            <person name="Li Y."/>
        </authorList>
    </citation>
    <scope>NUCLEOTIDE SEQUENCE [LARGE SCALE GENOMIC DNA]</scope>
    <source>
        <strain evidence="2 3">22-7</strain>
    </source>
</reference>
<feature type="region of interest" description="Disordered" evidence="1">
    <location>
        <begin position="157"/>
        <end position="202"/>
    </location>
</feature>
<gene>
    <name evidence="2" type="ORF">C4B60_15045</name>
</gene>
<evidence type="ECO:0000313" key="3">
    <source>
        <dbReference type="Proteomes" id="UP000239047"/>
    </source>
</evidence>
<dbReference type="AlphaFoldDB" id="A0A2S5GA97"/>
<dbReference type="Proteomes" id="UP000239047">
    <property type="component" value="Unassembled WGS sequence"/>
</dbReference>
<accession>A0A2S5GA97</accession>
<evidence type="ECO:0008006" key="4">
    <source>
        <dbReference type="Google" id="ProtNLM"/>
    </source>
</evidence>
<dbReference type="OrthoDB" id="9778998at2"/>
<dbReference type="Pfam" id="PF09826">
    <property type="entry name" value="Beta_propel"/>
    <property type="match status" value="1"/>
</dbReference>
<dbReference type="InterPro" id="IPR019198">
    <property type="entry name" value="Beta_propeller_containing"/>
</dbReference>
<proteinExistence type="predicted"/>
<organism evidence="2 3">
    <name type="scientific">Jeotgalibacillus proteolyticus</name>
    <dbReference type="NCBI Taxonomy" id="2082395"/>
    <lineage>
        <taxon>Bacteria</taxon>
        <taxon>Bacillati</taxon>
        <taxon>Bacillota</taxon>
        <taxon>Bacilli</taxon>
        <taxon>Bacillales</taxon>
        <taxon>Caryophanaceae</taxon>
        <taxon>Jeotgalibacillus</taxon>
    </lineage>
</organism>
<protein>
    <recommendedName>
        <fullName evidence="4">SbsA Ig-like domain-containing protein</fullName>
    </recommendedName>
</protein>
<dbReference type="EMBL" id="PREZ01000005">
    <property type="protein sequence ID" value="PPA69845.1"/>
    <property type="molecule type" value="Genomic_DNA"/>
</dbReference>
<comment type="caution">
    <text evidence="2">The sequence shown here is derived from an EMBL/GenBank/DDBJ whole genome shotgun (WGS) entry which is preliminary data.</text>
</comment>
<feature type="compositionally biased region" description="Low complexity" evidence="1">
    <location>
        <begin position="176"/>
        <end position="187"/>
    </location>
</feature>
<name>A0A2S5GA97_9BACL</name>
<keyword evidence="3" id="KW-1185">Reference proteome</keyword>